<name>A0A9X8N9X6_9ACTN</name>
<organism evidence="2 3">
    <name type="scientific">Streptomyces yunnanensis</name>
    <dbReference type="NCBI Taxonomy" id="156453"/>
    <lineage>
        <taxon>Bacteria</taxon>
        <taxon>Bacillati</taxon>
        <taxon>Actinomycetota</taxon>
        <taxon>Actinomycetes</taxon>
        <taxon>Kitasatosporales</taxon>
        <taxon>Streptomycetaceae</taxon>
        <taxon>Streptomyces</taxon>
    </lineage>
</organism>
<dbReference type="Proteomes" id="UP000184388">
    <property type="component" value="Unassembled WGS sequence"/>
</dbReference>
<feature type="non-terminal residue" evidence="2">
    <location>
        <position position="1"/>
    </location>
</feature>
<comment type="caution">
    <text evidence="2">The sequence shown here is derived from an EMBL/GenBank/DDBJ whole genome shotgun (WGS) entry which is preliminary data.</text>
</comment>
<keyword evidence="2" id="KW-0378">Hydrolase</keyword>
<keyword evidence="2" id="KW-0255">Endonuclease</keyword>
<evidence type="ECO:0000313" key="3">
    <source>
        <dbReference type="Proteomes" id="UP000184388"/>
    </source>
</evidence>
<dbReference type="InterPro" id="IPR027805">
    <property type="entry name" value="Transposase_HTH_dom"/>
</dbReference>
<reference evidence="3" key="1">
    <citation type="submission" date="2016-11" db="EMBL/GenBank/DDBJ databases">
        <authorList>
            <person name="Jaros S."/>
            <person name="Januszkiewicz K."/>
            <person name="Wedrychowicz H."/>
        </authorList>
    </citation>
    <scope>NUCLEOTIDE SEQUENCE [LARGE SCALE GENOMIC DNA]</scope>
    <source>
        <strain evidence="3">CGMCC 4.3555</strain>
    </source>
</reference>
<feature type="domain" description="Transposase Helix-turn-helix" evidence="1">
    <location>
        <begin position="18"/>
        <end position="64"/>
    </location>
</feature>
<dbReference type="Pfam" id="PF13613">
    <property type="entry name" value="HTH_Tnp_4"/>
    <property type="match status" value="1"/>
</dbReference>
<proteinExistence type="predicted"/>
<sequence>VSWLIYDRRRAVKSRWRRLGCFKQALLALAHLRKNETFAQGGASFGVSEATVWRYVDETLDLLASWAPGLREALVGLGEGDFVIARGTLIPTDHIAADEPYYSQKHKQHGMNV</sequence>
<dbReference type="GO" id="GO:0004519">
    <property type="term" value="F:endonuclease activity"/>
    <property type="evidence" value="ECO:0007669"/>
    <property type="project" value="UniProtKB-KW"/>
</dbReference>
<accession>A0A9X8N9X6</accession>
<dbReference type="EMBL" id="FRBK01000070">
    <property type="protein sequence ID" value="SHN36275.1"/>
    <property type="molecule type" value="Genomic_DNA"/>
</dbReference>
<evidence type="ECO:0000313" key="2">
    <source>
        <dbReference type="EMBL" id="SHN36275.1"/>
    </source>
</evidence>
<keyword evidence="2" id="KW-0540">Nuclease</keyword>
<protein>
    <submittedName>
        <fullName evidence="2">Helix-turn-helix of DDE superfamily endonuclease</fullName>
    </submittedName>
</protein>
<dbReference type="AlphaFoldDB" id="A0A9X8N9X6"/>
<evidence type="ECO:0000259" key="1">
    <source>
        <dbReference type="Pfam" id="PF13613"/>
    </source>
</evidence>
<gene>
    <name evidence="2" type="ORF">SAMN05216268_1703</name>
</gene>